<evidence type="ECO:0000313" key="1">
    <source>
        <dbReference type="EMBL" id="KAG8661059.1"/>
    </source>
</evidence>
<reference evidence="2" key="1">
    <citation type="journal article" date="2016" name="Nat. Biotechnol.">
        <title>Sequencing wild and cultivated cassava and related species reveals extensive interspecific hybridization and genetic diversity.</title>
        <authorList>
            <person name="Bredeson J.V."/>
            <person name="Lyons J.B."/>
            <person name="Prochnik S.E."/>
            <person name="Wu G.A."/>
            <person name="Ha C.M."/>
            <person name="Edsinger-Gonzales E."/>
            <person name="Grimwood J."/>
            <person name="Schmutz J."/>
            <person name="Rabbi I.Y."/>
            <person name="Egesi C."/>
            <person name="Nauluvula P."/>
            <person name="Lebot V."/>
            <person name="Ndunguru J."/>
            <person name="Mkamilo G."/>
            <person name="Bart R.S."/>
            <person name="Setter T.L."/>
            <person name="Gleadow R.M."/>
            <person name="Kulakow P."/>
            <person name="Ferguson M.E."/>
            <person name="Rounsley S."/>
            <person name="Rokhsar D.S."/>
        </authorList>
    </citation>
    <scope>NUCLEOTIDE SEQUENCE [LARGE SCALE GENOMIC DNA]</scope>
    <source>
        <strain evidence="2">cv. AM560-2</strain>
    </source>
</reference>
<evidence type="ECO:0000313" key="2">
    <source>
        <dbReference type="Proteomes" id="UP000091857"/>
    </source>
</evidence>
<comment type="caution">
    <text evidence="1">The sequence shown here is derived from an EMBL/GenBank/DDBJ whole genome shotgun (WGS) entry which is preliminary data.</text>
</comment>
<dbReference type="Proteomes" id="UP000091857">
    <property type="component" value="Chromosome 2"/>
</dbReference>
<sequence>MIKCQFDKSVKVRRSDVAPEQLGRGCNKEVGRSDIASEPLGRGQ</sequence>
<name>A0ACB7IA11_MANES</name>
<proteinExistence type="predicted"/>
<gene>
    <name evidence="1" type="ORF">MANES_02G221261v8</name>
</gene>
<dbReference type="EMBL" id="CM004388">
    <property type="protein sequence ID" value="KAG8661059.1"/>
    <property type="molecule type" value="Genomic_DNA"/>
</dbReference>
<organism evidence="1 2">
    <name type="scientific">Manihot esculenta</name>
    <name type="common">Cassava</name>
    <name type="synonym">Jatropha manihot</name>
    <dbReference type="NCBI Taxonomy" id="3983"/>
    <lineage>
        <taxon>Eukaryota</taxon>
        <taxon>Viridiplantae</taxon>
        <taxon>Streptophyta</taxon>
        <taxon>Embryophyta</taxon>
        <taxon>Tracheophyta</taxon>
        <taxon>Spermatophyta</taxon>
        <taxon>Magnoliopsida</taxon>
        <taxon>eudicotyledons</taxon>
        <taxon>Gunneridae</taxon>
        <taxon>Pentapetalae</taxon>
        <taxon>rosids</taxon>
        <taxon>fabids</taxon>
        <taxon>Malpighiales</taxon>
        <taxon>Euphorbiaceae</taxon>
        <taxon>Crotonoideae</taxon>
        <taxon>Manihoteae</taxon>
        <taxon>Manihot</taxon>
    </lineage>
</organism>
<keyword evidence="2" id="KW-1185">Reference proteome</keyword>
<accession>A0ACB7IA11</accession>
<protein>
    <submittedName>
        <fullName evidence="1">Uncharacterized protein</fullName>
    </submittedName>
</protein>